<feature type="compositionally biased region" description="Polar residues" evidence="1">
    <location>
        <begin position="8"/>
        <end position="17"/>
    </location>
</feature>
<name>A0AAV2S3F0_MEGNR</name>
<evidence type="ECO:0000313" key="3">
    <source>
        <dbReference type="Proteomes" id="UP001497623"/>
    </source>
</evidence>
<comment type="caution">
    <text evidence="2">The sequence shown here is derived from an EMBL/GenBank/DDBJ whole genome shotgun (WGS) entry which is preliminary data.</text>
</comment>
<gene>
    <name evidence="2" type="ORF">MNOR_LOCUS31376</name>
</gene>
<dbReference type="PANTHER" id="PTHR31840">
    <property type="entry name" value="COILED-COIL DOMAIN-CONTAINING PROTEIN 97"/>
    <property type="match status" value="1"/>
</dbReference>
<organism evidence="2 3">
    <name type="scientific">Meganyctiphanes norvegica</name>
    <name type="common">Northern krill</name>
    <name type="synonym">Thysanopoda norvegica</name>
    <dbReference type="NCBI Taxonomy" id="48144"/>
    <lineage>
        <taxon>Eukaryota</taxon>
        <taxon>Metazoa</taxon>
        <taxon>Ecdysozoa</taxon>
        <taxon>Arthropoda</taxon>
        <taxon>Crustacea</taxon>
        <taxon>Multicrustacea</taxon>
        <taxon>Malacostraca</taxon>
        <taxon>Eumalacostraca</taxon>
        <taxon>Eucarida</taxon>
        <taxon>Euphausiacea</taxon>
        <taxon>Euphausiidae</taxon>
        <taxon>Meganyctiphanes</taxon>
    </lineage>
</organism>
<evidence type="ECO:0000313" key="2">
    <source>
        <dbReference type="EMBL" id="CAL4154639.1"/>
    </source>
</evidence>
<reference evidence="2 3" key="1">
    <citation type="submission" date="2024-05" db="EMBL/GenBank/DDBJ databases">
        <authorList>
            <person name="Wallberg A."/>
        </authorList>
    </citation>
    <scope>NUCLEOTIDE SEQUENCE [LARGE SCALE GENOMIC DNA]</scope>
</reference>
<dbReference type="Proteomes" id="UP001497623">
    <property type="component" value="Unassembled WGS sequence"/>
</dbReference>
<proteinExistence type="predicted"/>
<sequence length="150" mass="17043">MLGKFDNTKNISAPNATEDSDKDDSIDQISENLQETFICAENEHQINGLMSLSEDDSVASPLCERIVEQLATSDAVLKSQQRGEPDLTFEERKLIAAEILKHKPGQFLYRFGKYLKQEHLVHFLQYEGDPEVDFYLAETAKQLNPHTSKL</sequence>
<dbReference type="PANTHER" id="PTHR31840:SF1">
    <property type="entry name" value="COILED-COIL DOMAIN-CONTAINING PROTEIN 97"/>
    <property type="match status" value="1"/>
</dbReference>
<evidence type="ECO:0000256" key="1">
    <source>
        <dbReference type="SAM" id="MobiDB-lite"/>
    </source>
</evidence>
<protein>
    <submittedName>
        <fullName evidence="2">Uncharacterized protein</fullName>
    </submittedName>
</protein>
<keyword evidence="3" id="KW-1185">Reference proteome</keyword>
<dbReference type="EMBL" id="CAXKWB010040324">
    <property type="protein sequence ID" value="CAL4154639.1"/>
    <property type="molecule type" value="Genomic_DNA"/>
</dbReference>
<feature type="non-terminal residue" evidence="2">
    <location>
        <position position="150"/>
    </location>
</feature>
<dbReference type="InterPro" id="IPR018613">
    <property type="entry name" value="Ccdc97-like"/>
</dbReference>
<dbReference type="AlphaFoldDB" id="A0AAV2S3F0"/>
<feature type="region of interest" description="Disordered" evidence="1">
    <location>
        <begin position="1"/>
        <end position="25"/>
    </location>
</feature>
<accession>A0AAV2S3F0</accession>